<comment type="caution">
    <text evidence="2">The sequence shown here is derived from an EMBL/GenBank/DDBJ whole genome shotgun (WGS) entry which is preliminary data.</text>
</comment>
<sequence>MSKSTFITIILSSSVFILIVTDFYHRIPWYIQFGPIILAFMIIFIGAIFEKKTDKSETKDTAEDKQTSRKQWLLSMITVWLAIIAMNIFVGEPDMKAFNIRQAEFWLFLVGLPLLSQFNFKKSTDGT</sequence>
<protein>
    <submittedName>
        <fullName evidence="2">Uncharacterized protein</fullName>
    </submittedName>
</protein>
<feature type="transmembrane region" description="Helical" evidence="1">
    <location>
        <begin position="30"/>
        <end position="49"/>
    </location>
</feature>
<dbReference type="RefSeq" id="WP_135097263.1">
    <property type="nucleotide sequence ID" value="NZ_JADGLW010000003.1"/>
</dbReference>
<organism evidence="2 3">
    <name type="scientific">Jeotgalicoccus nanhaiensis</name>
    <dbReference type="NCBI Taxonomy" id="568603"/>
    <lineage>
        <taxon>Bacteria</taxon>
        <taxon>Bacillati</taxon>
        <taxon>Bacillota</taxon>
        <taxon>Bacilli</taxon>
        <taxon>Bacillales</taxon>
        <taxon>Staphylococcaceae</taxon>
        <taxon>Jeotgalicoccus</taxon>
    </lineage>
</organism>
<dbReference type="EMBL" id="JADGLW010000003">
    <property type="protein sequence ID" value="MBF0753610.1"/>
    <property type="molecule type" value="Genomic_DNA"/>
</dbReference>
<reference evidence="2 3" key="1">
    <citation type="submission" date="2020-10" db="EMBL/GenBank/DDBJ databases">
        <title>Mouse Oral microbiota.</title>
        <authorList>
            <person name="Joseph S."/>
            <person name="Aduse-Opoku J."/>
        </authorList>
    </citation>
    <scope>NUCLEOTIDE SEQUENCE [LARGE SCALE GENOMIC DNA]</scope>
    <source>
        <strain evidence="2 3">19428wE5_W307</strain>
    </source>
</reference>
<keyword evidence="1" id="KW-1133">Transmembrane helix</keyword>
<keyword evidence="1" id="KW-0812">Transmembrane</keyword>
<evidence type="ECO:0000313" key="2">
    <source>
        <dbReference type="EMBL" id="MBF0753610.1"/>
    </source>
</evidence>
<feature type="transmembrane region" description="Helical" evidence="1">
    <location>
        <begin position="7"/>
        <end position="24"/>
    </location>
</feature>
<dbReference type="Proteomes" id="UP000647980">
    <property type="component" value="Unassembled WGS sequence"/>
</dbReference>
<evidence type="ECO:0000313" key="3">
    <source>
        <dbReference type="Proteomes" id="UP000647980"/>
    </source>
</evidence>
<keyword evidence="1" id="KW-0472">Membrane</keyword>
<proteinExistence type="predicted"/>
<feature type="transmembrane region" description="Helical" evidence="1">
    <location>
        <begin position="72"/>
        <end position="91"/>
    </location>
</feature>
<gene>
    <name evidence="2" type="ORF">IR135_04960</name>
</gene>
<name>A0ABR9XX75_9STAP</name>
<evidence type="ECO:0000256" key="1">
    <source>
        <dbReference type="SAM" id="Phobius"/>
    </source>
</evidence>
<keyword evidence="3" id="KW-1185">Reference proteome</keyword>
<accession>A0ABR9XX75</accession>